<accession>A0A0J8B8B5</accession>
<gene>
    <name evidence="2" type="ORF">BVRB_002860</name>
</gene>
<keyword evidence="1" id="KW-0472">Membrane</keyword>
<evidence type="ECO:0000313" key="2">
    <source>
        <dbReference type="EMBL" id="KMS96027.1"/>
    </source>
</evidence>
<sequence length="107" mass="11544">MPARDSCGVAVLLLLPPRVRCKLSCLDATNIFPLLLVGALSLCPEASKLHPLFVVVRFVAPNVVTVVVHQVVISLSLSSCTVILVLFIIIRCCCYFVVVVVVVAKEL</sequence>
<dbReference type="EMBL" id="KQ090415">
    <property type="protein sequence ID" value="KMS96027.1"/>
    <property type="molecule type" value="Genomic_DNA"/>
</dbReference>
<evidence type="ECO:0000313" key="3">
    <source>
        <dbReference type="Proteomes" id="UP000035740"/>
    </source>
</evidence>
<dbReference type="AlphaFoldDB" id="A0A0J8B8B5"/>
<name>A0A0J8B8B5_BETVV</name>
<evidence type="ECO:0000256" key="1">
    <source>
        <dbReference type="SAM" id="Phobius"/>
    </source>
</evidence>
<dbReference type="Gramene" id="KMS96027">
    <property type="protein sequence ID" value="KMS96027"/>
    <property type="gene ID" value="BVRB_002860"/>
</dbReference>
<keyword evidence="1" id="KW-1133">Transmembrane helix</keyword>
<proteinExistence type="predicted"/>
<keyword evidence="1" id="KW-0812">Transmembrane</keyword>
<feature type="transmembrane region" description="Helical" evidence="1">
    <location>
        <begin position="54"/>
        <end position="77"/>
    </location>
</feature>
<dbReference type="Proteomes" id="UP000035740">
    <property type="component" value="Unassembled WGS sequence"/>
</dbReference>
<feature type="transmembrane region" description="Helical" evidence="1">
    <location>
        <begin position="83"/>
        <end position="104"/>
    </location>
</feature>
<keyword evidence="3" id="KW-1185">Reference proteome</keyword>
<organism evidence="2 3">
    <name type="scientific">Beta vulgaris subsp. vulgaris</name>
    <name type="common">Beet</name>
    <dbReference type="NCBI Taxonomy" id="3555"/>
    <lineage>
        <taxon>Eukaryota</taxon>
        <taxon>Viridiplantae</taxon>
        <taxon>Streptophyta</taxon>
        <taxon>Embryophyta</taxon>
        <taxon>Tracheophyta</taxon>
        <taxon>Spermatophyta</taxon>
        <taxon>Magnoliopsida</taxon>
        <taxon>eudicotyledons</taxon>
        <taxon>Gunneridae</taxon>
        <taxon>Pentapetalae</taxon>
        <taxon>Caryophyllales</taxon>
        <taxon>Chenopodiaceae</taxon>
        <taxon>Betoideae</taxon>
        <taxon>Beta</taxon>
    </lineage>
</organism>
<protein>
    <submittedName>
        <fullName evidence="2">Uncharacterized protein</fullName>
    </submittedName>
</protein>
<reference evidence="2 3" key="1">
    <citation type="journal article" date="2014" name="Nature">
        <title>The genome of the recently domesticated crop plant sugar beet (Beta vulgaris).</title>
        <authorList>
            <person name="Dohm J.C."/>
            <person name="Minoche A.E."/>
            <person name="Holtgrawe D."/>
            <person name="Capella-Gutierrez S."/>
            <person name="Zakrzewski F."/>
            <person name="Tafer H."/>
            <person name="Rupp O."/>
            <person name="Sorensen T.R."/>
            <person name="Stracke R."/>
            <person name="Reinhardt R."/>
            <person name="Goesmann A."/>
            <person name="Kraft T."/>
            <person name="Schulz B."/>
            <person name="Stadler P.F."/>
            <person name="Schmidt T."/>
            <person name="Gabaldon T."/>
            <person name="Lehrach H."/>
            <person name="Weisshaar B."/>
            <person name="Himmelbauer H."/>
        </authorList>
    </citation>
    <scope>NUCLEOTIDE SEQUENCE [LARGE SCALE GENOMIC DNA]</scope>
    <source>
        <tissue evidence="2">Taproot</tissue>
    </source>
</reference>